<dbReference type="InterPro" id="IPR050415">
    <property type="entry name" value="MRET"/>
</dbReference>
<evidence type="ECO:0000259" key="2">
    <source>
        <dbReference type="PROSITE" id="PS51384"/>
    </source>
</evidence>
<name>A0A1Y1CST0_9BACT</name>
<dbReference type="PANTHER" id="PTHR47354">
    <property type="entry name" value="NADH OXIDOREDUCTASE HCR"/>
    <property type="match status" value="1"/>
</dbReference>
<evidence type="ECO:0000313" key="4">
    <source>
        <dbReference type="Proteomes" id="UP000218267"/>
    </source>
</evidence>
<dbReference type="PROSITE" id="PS51384">
    <property type="entry name" value="FAD_FR"/>
    <property type="match status" value="1"/>
</dbReference>
<dbReference type="RefSeq" id="WP_096432488.1">
    <property type="nucleotide sequence ID" value="NZ_AP018042.1"/>
</dbReference>
<protein>
    <submittedName>
        <fullName evidence="3">Oxidoreductase</fullName>
    </submittedName>
</protein>
<dbReference type="Gene3D" id="2.40.30.10">
    <property type="entry name" value="Translation factors"/>
    <property type="match status" value="1"/>
</dbReference>
<proteinExistence type="predicted"/>
<dbReference type="EMBL" id="AP018042">
    <property type="protein sequence ID" value="BAX82301.1"/>
    <property type="molecule type" value="Genomic_DNA"/>
</dbReference>
<reference evidence="4" key="2">
    <citation type="journal article" date="2020" name="Antonie Van Leeuwenhoek">
        <title>Labilibaculum antarcticum sp. nov., a novel facultative anaerobic, psychrotorelant bacterium isolated from marine sediment of Antarctica.</title>
        <authorList>
            <person name="Watanabe M."/>
            <person name="Kojima H."/>
            <person name="Fukui M."/>
        </authorList>
    </citation>
    <scope>NUCLEOTIDE SEQUENCE [LARGE SCALE GENOMIC DNA]</scope>
    <source>
        <strain evidence="4">SPP2</strain>
    </source>
</reference>
<dbReference type="InterPro" id="IPR017938">
    <property type="entry name" value="Riboflavin_synthase-like_b-brl"/>
</dbReference>
<evidence type="ECO:0000256" key="1">
    <source>
        <dbReference type="PIRSR" id="PIRSR006816-1"/>
    </source>
</evidence>
<accession>A0A1Y1CST0</accession>
<organism evidence="3 4">
    <name type="scientific">Labilibaculum antarcticum</name>
    <dbReference type="NCBI Taxonomy" id="1717717"/>
    <lineage>
        <taxon>Bacteria</taxon>
        <taxon>Pseudomonadati</taxon>
        <taxon>Bacteroidota</taxon>
        <taxon>Bacteroidia</taxon>
        <taxon>Marinilabiliales</taxon>
        <taxon>Marinifilaceae</taxon>
        <taxon>Labilibaculum</taxon>
    </lineage>
</organism>
<dbReference type="PIRSF" id="PIRSF006816">
    <property type="entry name" value="Cyc3_hyd_g"/>
    <property type="match status" value="1"/>
</dbReference>
<dbReference type="Pfam" id="PF00970">
    <property type="entry name" value="FAD_binding_6"/>
    <property type="match status" value="1"/>
</dbReference>
<comment type="cofactor">
    <cofactor evidence="1">
        <name>FAD</name>
        <dbReference type="ChEBI" id="CHEBI:57692"/>
    </cofactor>
    <text evidence="1">Binds 1 FAD per subunit.</text>
</comment>
<dbReference type="InterPro" id="IPR001433">
    <property type="entry name" value="OxRdtase_FAD/NAD-bd"/>
</dbReference>
<dbReference type="PRINTS" id="PR00410">
    <property type="entry name" value="PHEHYDRXLASE"/>
</dbReference>
<dbReference type="Gene3D" id="3.40.50.80">
    <property type="entry name" value="Nucleotide-binding domain of ferredoxin-NADP reductase (FNR) module"/>
    <property type="match status" value="1"/>
</dbReference>
<dbReference type="InterPro" id="IPR017927">
    <property type="entry name" value="FAD-bd_FR_type"/>
</dbReference>
<dbReference type="GO" id="GO:0016491">
    <property type="term" value="F:oxidoreductase activity"/>
    <property type="evidence" value="ECO:0007669"/>
    <property type="project" value="InterPro"/>
</dbReference>
<dbReference type="InterPro" id="IPR012165">
    <property type="entry name" value="Cyt_c3_hydrogenase_gsu"/>
</dbReference>
<dbReference type="PANTHER" id="PTHR47354:SF5">
    <property type="entry name" value="PROTEIN RFBI"/>
    <property type="match status" value="1"/>
</dbReference>
<keyword evidence="1" id="KW-0285">Flavoprotein</keyword>
<sequence length="214" mass="24604">MRSQKVIEIRNLTDSTYIIRMEKKDFTFKTGQYITLGFSGSIDRREYSIYSSEDDIFLEVLIKEVENGLVSKKLKRCKVGDYLDVDGPFGHFSLEESEIGEKKFLFIATGTGISPIHSFVKTHPEMDFQVLHGVRIEEEAYEKESYANGKYILCTSRDKSGNYHGRVTDYLLKNPIPSDTVCYLCGNCHMIYEVYDILEKQGISLGPIHTEVYF</sequence>
<dbReference type="Pfam" id="PF00175">
    <property type="entry name" value="NAD_binding_1"/>
    <property type="match status" value="1"/>
</dbReference>
<reference evidence="3 4" key="1">
    <citation type="journal article" date="2018" name="Mar. Genomics">
        <title>Complete genome sequence of Marinifilaceae bacterium strain SPP2, isolated from the Antarctic marine sediment.</title>
        <authorList>
            <person name="Watanabe M."/>
            <person name="Kojima H."/>
            <person name="Fukui M."/>
        </authorList>
    </citation>
    <scope>NUCLEOTIDE SEQUENCE [LARGE SCALE GENOMIC DNA]</scope>
    <source>
        <strain evidence="3 4">SPP2</strain>
    </source>
</reference>
<dbReference type="InterPro" id="IPR008333">
    <property type="entry name" value="Cbr1-like_FAD-bd_dom"/>
</dbReference>
<dbReference type="GO" id="GO:0006221">
    <property type="term" value="P:pyrimidine nucleotide biosynthetic process"/>
    <property type="evidence" value="ECO:0007669"/>
    <property type="project" value="InterPro"/>
</dbReference>
<dbReference type="AlphaFoldDB" id="A0A1Y1CST0"/>
<dbReference type="KEGG" id="mbas:ALGA_4009"/>
<feature type="binding site" evidence="1">
    <location>
        <begin position="45"/>
        <end position="48"/>
    </location>
    <ligand>
        <name>FAD</name>
        <dbReference type="ChEBI" id="CHEBI:57692"/>
    </ligand>
</feature>
<dbReference type="GO" id="GO:0050660">
    <property type="term" value="F:flavin adenine dinucleotide binding"/>
    <property type="evidence" value="ECO:0007669"/>
    <property type="project" value="InterPro"/>
</dbReference>
<dbReference type="Proteomes" id="UP000218267">
    <property type="component" value="Chromosome"/>
</dbReference>
<keyword evidence="4" id="KW-1185">Reference proteome</keyword>
<gene>
    <name evidence="3" type="ORF">ALGA_4009</name>
</gene>
<feature type="domain" description="FAD-binding FR-type" evidence="2">
    <location>
        <begin position="1"/>
        <end position="95"/>
    </location>
</feature>
<dbReference type="InterPro" id="IPR039261">
    <property type="entry name" value="FNR_nucleotide-bd"/>
</dbReference>
<dbReference type="GO" id="GO:0051537">
    <property type="term" value="F:2 iron, 2 sulfur cluster binding"/>
    <property type="evidence" value="ECO:0007669"/>
    <property type="project" value="InterPro"/>
</dbReference>
<dbReference type="SUPFAM" id="SSF52343">
    <property type="entry name" value="Ferredoxin reductase-like, C-terminal NADP-linked domain"/>
    <property type="match status" value="1"/>
</dbReference>
<dbReference type="OrthoDB" id="9789468at2"/>
<dbReference type="SUPFAM" id="SSF63380">
    <property type="entry name" value="Riboflavin synthase domain-like"/>
    <property type="match status" value="1"/>
</dbReference>
<evidence type="ECO:0000313" key="3">
    <source>
        <dbReference type="EMBL" id="BAX82301.1"/>
    </source>
</evidence>
<keyword evidence="1" id="KW-0274">FAD</keyword>